<evidence type="ECO:0000256" key="3">
    <source>
        <dbReference type="ARBA" id="ARBA00022833"/>
    </source>
</evidence>
<keyword evidence="1" id="KW-0479">Metal-binding</keyword>
<dbReference type="InterPro" id="IPR048365">
    <property type="entry name" value="TNP-like_RNaseH_N"/>
</dbReference>
<dbReference type="Pfam" id="PF21787">
    <property type="entry name" value="TNP-like_RNaseH_N"/>
    <property type="match status" value="1"/>
</dbReference>
<feature type="compositionally biased region" description="Polar residues" evidence="6">
    <location>
        <begin position="149"/>
        <end position="164"/>
    </location>
</feature>
<feature type="domain" description="THAP-type" evidence="7">
    <location>
        <begin position="1"/>
        <end position="94"/>
    </location>
</feature>
<accession>A0AAU9TPV6</accession>
<dbReference type="SMART" id="SM00980">
    <property type="entry name" value="THAP"/>
    <property type="match status" value="1"/>
</dbReference>
<keyword evidence="2 5" id="KW-0863">Zinc-finger</keyword>
<evidence type="ECO:0000256" key="4">
    <source>
        <dbReference type="ARBA" id="ARBA00023125"/>
    </source>
</evidence>
<organism evidence="8 9">
    <name type="scientific">Euphydryas editha</name>
    <name type="common">Edith's checkerspot</name>
    <dbReference type="NCBI Taxonomy" id="104508"/>
    <lineage>
        <taxon>Eukaryota</taxon>
        <taxon>Metazoa</taxon>
        <taxon>Ecdysozoa</taxon>
        <taxon>Arthropoda</taxon>
        <taxon>Hexapoda</taxon>
        <taxon>Insecta</taxon>
        <taxon>Pterygota</taxon>
        <taxon>Neoptera</taxon>
        <taxon>Endopterygota</taxon>
        <taxon>Lepidoptera</taxon>
        <taxon>Glossata</taxon>
        <taxon>Ditrysia</taxon>
        <taxon>Papilionoidea</taxon>
        <taxon>Nymphalidae</taxon>
        <taxon>Nymphalinae</taxon>
        <taxon>Euphydryas</taxon>
    </lineage>
</organism>
<keyword evidence="9" id="KW-1185">Reference proteome</keyword>
<dbReference type="EMBL" id="CAKOGL010000007">
    <property type="protein sequence ID" value="CAH2088901.1"/>
    <property type="molecule type" value="Genomic_DNA"/>
</dbReference>
<gene>
    <name evidence="8" type="ORF">EEDITHA_LOCUS5015</name>
</gene>
<dbReference type="Pfam" id="PF05485">
    <property type="entry name" value="THAP"/>
    <property type="match status" value="1"/>
</dbReference>
<dbReference type="GO" id="GO:0003677">
    <property type="term" value="F:DNA binding"/>
    <property type="evidence" value="ECO:0007669"/>
    <property type="project" value="UniProtKB-UniRule"/>
</dbReference>
<protein>
    <recommendedName>
        <fullName evidence="7">THAP-type domain-containing protein</fullName>
    </recommendedName>
</protein>
<dbReference type="Pfam" id="PF21789">
    <property type="entry name" value="TNP-like_RNaseH_C"/>
    <property type="match status" value="1"/>
</dbReference>
<evidence type="ECO:0000313" key="8">
    <source>
        <dbReference type="EMBL" id="CAH2088901.1"/>
    </source>
</evidence>
<dbReference type="AlphaFoldDB" id="A0AAU9TPV6"/>
<evidence type="ECO:0000256" key="5">
    <source>
        <dbReference type="PROSITE-ProRule" id="PRU00309"/>
    </source>
</evidence>
<keyword evidence="4 5" id="KW-0238">DNA-binding</keyword>
<dbReference type="Proteomes" id="UP001153954">
    <property type="component" value="Unassembled WGS sequence"/>
</dbReference>
<feature type="compositionally biased region" description="Polar residues" evidence="6">
    <location>
        <begin position="131"/>
        <end position="141"/>
    </location>
</feature>
<reference evidence="8" key="1">
    <citation type="submission" date="2022-03" db="EMBL/GenBank/DDBJ databases">
        <authorList>
            <person name="Tunstrom K."/>
        </authorList>
    </citation>
    <scope>NUCLEOTIDE SEQUENCE</scope>
</reference>
<evidence type="ECO:0000256" key="1">
    <source>
        <dbReference type="ARBA" id="ARBA00022723"/>
    </source>
</evidence>
<keyword evidence="3" id="KW-0862">Zinc</keyword>
<evidence type="ECO:0000256" key="6">
    <source>
        <dbReference type="SAM" id="MobiDB-lite"/>
    </source>
</evidence>
<dbReference type="PANTHER" id="PTHR47577:SF2">
    <property type="entry name" value="THAP DOMAIN CONTAINING 9"/>
    <property type="match status" value="1"/>
</dbReference>
<proteinExistence type="predicted"/>
<comment type="caution">
    <text evidence="8">The sequence shown here is derived from an EMBL/GenBank/DDBJ whole genome shotgun (WGS) entry which is preliminary data.</text>
</comment>
<sequence length="917" mass="104517">MVGKANVKCAKCGITSKEDTALTFHRFPLPSMHGSLKAKVWAKYCFPNDNWTSDESLEKLYKQHKMLCGNHFDDSSFTSSDRKRLNKFAIPSEAQAILAQLRDEQHNPPQQSVLSQLPKFNYEMDVASTSQNNEVQVASSSQDRKVEVASTSQNSTSTAESTTQHHIHLESPNLTKESRRRKGILKELNVKTQMELSSKKQKLYNRCRKNISEIMRLRRKFKEMKKCKKSVLSALTNEDCVNDLIQCKLTSSFSLLLQSQLKNVPRKITGRRWTLDDKILALSIYKKSSQCYRLLKRLICLPSVSSLKGLLNKIPLICGINKQVIDTLKQITDNRIKNDNLCILAFDEMSIRKNLSYNVRLDQIDGYQDHAFQGRTSEIASHALTFMAIGFRKPWKQPIAFYFSGDCVTADRLAVLIKEVLRACFSAGLEVIGMVSDLDGVNIRAINSLGSSTDQPFINFEGHEIVTILDPRHLLKCFRNNFMKHDIAFTSDLQTEGKQIQGIAKWHHIEDFYKIDQLNPNFVFAPALTQQHLQPNGKQKMKVRLAAQVLSHSVAAGIFAKVGQNELPQEATGTATVISNMDKLFDAMNGDTPDRKRGKQFLTNMSSTSGHLDFFNKMKIFFRDMKFLGAKSKPPSQDGWLRTINAIEKLFSNLKKYNVNVLSVRRLNQDPLENCFGCIRSNCGCNPNPTSVQFIAALKTSLLTNLINNNKNRNCLDDDNKVLHNFKVFLNEGLEQKTQQIKEHVDEIQRSISDVEEFDIPQCSGEMQACAYVCGFIVKYLNVHCEQCKKLMLADPNTEVCHLFTSFKEYDDIKNSLKYIQPSFCKMVENAAIIINDYLRENSHKEKIKFNLLKICSNLNKNWLKGCEEHLEGNFKKIIDATITICLKRFCTVKNRGFLEEASKKSLIRKINILKNI</sequence>
<dbReference type="InterPro" id="IPR048366">
    <property type="entry name" value="TNP-like_GBD"/>
</dbReference>
<feature type="region of interest" description="Disordered" evidence="6">
    <location>
        <begin position="131"/>
        <end position="180"/>
    </location>
</feature>
<dbReference type="PANTHER" id="PTHR47577">
    <property type="entry name" value="THAP DOMAIN-CONTAINING PROTEIN 6"/>
    <property type="match status" value="1"/>
</dbReference>
<dbReference type="InterPro" id="IPR048367">
    <property type="entry name" value="TNP-like_RNaseH_C"/>
</dbReference>
<evidence type="ECO:0000313" key="9">
    <source>
        <dbReference type="Proteomes" id="UP001153954"/>
    </source>
</evidence>
<dbReference type="GO" id="GO:0008270">
    <property type="term" value="F:zinc ion binding"/>
    <property type="evidence" value="ECO:0007669"/>
    <property type="project" value="UniProtKB-KW"/>
</dbReference>
<evidence type="ECO:0000256" key="2">
    <source>
        <dbReference type="ARBA" id="ARBA00022771"/>
    </source>
</evidence>
<dbReference type="InterPro" id="IPR006612">
    <property type="entry name" value="THAP_Znf"/>
</dbReference>
<evidence type="ECO:0000259" key="7">
    <source>
        <dbReference type="PROSITE" id="PS50950"/>
    </source>
</evidence>
<name>A0AAU9TPV6_EUPED</name>
<dbReference type="Pfam" id="PF21788">
    <property type="entry name" value="TNP-like_GBD"/>
    <property type="match status" value="1"/>
</dbReference>
<dbReference type="PROSITE" id="PS50950">
    <property type="entry name" value="ZF_THAP"/>
    <property type="match status" value="1"/>
</dbReference>